<dbReference type="EMBL" id="JACWEZ010000004">
    <property type="protein sequence ID" value="MBD1222767.1"/>
    <property type="molecule type" value="Genomic_DNA"/>
</dbReference>
<reference evidence="1 2" key="1">
    <citation type="submission" date="2020-09" db="EMBL/GenBank/DDBJ databases">
        <title>Draft Genome Sequences of Oil-Oxidizing Bacteria Halomonas titanicae, Marinobacter lutaoensis, and Virgibacillus halodenitrificans Isolated from Highly Saline Environments.</title>
        <authorList>
            <person name="Grouzdev D.S."/>
            <person name="Sokolova D.S."/>
            <person name="Semenova E.M."/>
            <person name="Borzenkov I.A."/>
            <person name="Bidzhieva S.K."/>
            <person name="Poltaraus A.B."/>
            <person name="Nazina T.N."/>
        </authorList>
    </citation>
    <scope>NUCLEOTIDE SEQUENCE [LARGE SCALE GENOMIC DNA]</scope>
    <source>
        <strain evidence="1 2">VKM B-3472D</strain>
    </source>
</reference>
<sequence>MEKVACNKCEATFEIQLKEDKKEDGIIVTYFICPSCNHKYIAFVTDEECRQLQQELGKTHIKLRGKEWKKKRKQLKKKMAKLKFKYI</sequence>
<evidence type="ECO:0000313" key="1">
    <source>
        <dbReference type="EMBL" id="MBD1222767.1"/>
    </source>
</evidence>
<accession>A0ABR7VPP2</accession>
<protein>
    <recommendedName>
        <fullName evidence="3">Transglycosylase</fullName>
    </recommendedName>
</protein>
<organism evidence="1 2">
    <name type="scientific">Virgibacillus halodenitrificans</name>
    <name type="common">Bacillus halodenitrificans</name>
    <dbReference type="NCBI Taxonomy" id="1482"/>
    <lineage>
        <taxon>Bacteria</taxon>
        <taxon>Bacillati</taxon>
        <taxon>Bacillota</taxon>
        <taxon>Bacilli</taxon>
        <taxon>Bacillales</taxon>
        <taxon>Bacillaceae</taxon>
        <taxon>Virgibacillus</taxon>
    </lineage>
</organism>
<name>A0ABR7VPP2_VIRHA</name>
<evidence type="ECO:0000313" key="2">
    <source>
        <dbReference type="Proteomes" id="UP000621631"/>
    </source>
</evidence>
<dbReference type="Proteomes" id="UP000621631">
    <property type="component" value="Unassembled WGS sequence"/>
</dbReference>
<comment type="caution">
    <text evidence="1">The sequence shown here is derived from an EMBL/GenBank/DDBJ whole genome shotgun (WGS) entry which is preliminary data.</text>
</comment>
<dbReference type="RefSeq" id="WP_189777965.1">
    <property type="nucleotide sequence ID" value="NZ_JACWEZ010000004.1"/>
</dbReference>
<keyword evidence="2" id="KW-1185">Reference proteome</keyword>
<evidence type="ECO:0008006" key="3">
    <source>
        <dbReference type="Google" id="ProtNLM"/>
    </source>
</evidence>
<proteinExistence type="predicted"/>
<gene>
    <name evidence="1" type="ORF">IC602_09100</name>
</gene>